<evidence type="ECO:0000256" key="1">
    <source>
        <dbReference type="ARBA" id="ARBA00022737"/>
    </source>
</evidence>
<dbReference type="InterPro" id="IPR011990">
    <property type="entry name" value="TPR-like_helical_dom_sf"/>
</dbReference>
<dbReference type="EMBL" id="BLLK01000047">
    <property type="protein sequence ID" value="GFH54846.1"/>
    <property type="molecule type" value="Genomic_DNA"/>
</dbReference>
<dbReference type="Pfam" id="PF13812">
    <property type="entry name" value="PPR_3"/>
    <property type="match status" value="1"/>
</dbReference>
<dbReference type="PANTHER" id="PTHR47942">
    <property type="entry name" value="TETRATRICOPEPTIDE REPEAT (TPR)-LIKE SUPERFAMILY PROTEIN-RELATED"/>
    <property type="match status" value="1"/>
</dbReference>
<accession>A0AAD3D145</accession>
<keyword evidence="1" id="KW-0677">Repeat</keyword>
<protein>
    <recommendedName>
        <fullName evidence="4">Pentacotripeptide-repeat region of PRORP domain-containing protein</fullName>
    </recommendedName>
</protein>
<comment type="caution">
    <text evidence="2">The sequence shown here is derived from an EMBL/GenBank/DDBJ whole genome shotgun (WGS) entry which is preliminary data.</text>
</comment>
<proteinExistence type="predicted"/>
<dbReference type="PANTHER" id="PTHR47942:SF63">
    <property type="entry name" value="PENTATRICOPEPTIDE REPEAT-CONTAINING PROTEIN"/>
    <property type="match status" value="1"/>
</dbReference>
<dbReference type="Proteomes" id="UP001054902">
    <property type="component" value="Unassembled WGS sequence"/>
</dbReference>
<evidence type="ECO:0000313" key="3">
    <source>
        <dbReference type="Proteomes" id="UP001054902"/>
    </source>
</evidence>
<reference evidence="2 3" key="1">
    <citation type="journal article" date="2021" name="Sci. Rep.">
        <title>The genome of the diatom Chaetoceros tenuissimus carries an ancient integrated fragment of an extant virus.</title>
        <authorList>
            <person name="Hongo Y."/>
            <person name="Kimura K."/>
            <person name="Takaki Y."/>
            <person name="Yoshida Y."/>
            <person name="Baba S."/>
            <person name="Kobayashi G."/>
            <person name="Nagasaki K."/>
            <person name="Hano T."/>
            <person name="Tomaru Y."/>
        </authorList>
    </citation>
    <scope>NUCLEOTIDE SEQUENCE [LARGE SCALE GENOMIC DNA]</scope>
    <source>
        <strain evidence="2 3">NIES-3715</strain>
    </source>
</reference>
<keyword evidence="3" id="KW-1185">Reference proteome</keyword>
<evidence type="ECO:0000313" key="2">
    <source>
        <dbReference type="EMBL" id="GFH54846.1"/>
    </source>
</evidence>
<evidence type="ECO:0008006" key="4">
    <source>
        <dbReference type="Google" id="ProtNLM"/>
    </source>
</evidence>
<gene>
    <name evidence="2" type="ORF">CTEN210_11322</name>
</gene>
<dbReference type="InterPro" id="IPR002885">
    <property type="entry name" value="PPR_rpt"/>
</dbReference>
<name>A0AAD3D145_9STRA</name>
<dbReference type="AlphaFoldDB" id="A0AAD3D145"/>
<dbReference type="InterPro" id="IPR051222">
    <property type="entry name" value="PPR/CCM1_RNA-binding"/>
</dbReference>
<organism evidence="2 3">
    <name type="scientific">Chaetoceros tenuissimus</name>
    <dbReference type="NCBI Taxonomy" id="426638"/>
    <lineage>
        <taxon>Eukaryota</taxon>
        <taxon>Sar</taxon>
        <taxon>Stramenopiles</taxon>
        <taxon>Ochrophyta</taxon>
        <taxon>Bacillariophyta</taxon>
        <taxon>Coscinodiscophyceae</taxon>
        <taxon>Chaetocerotophycidae</taxon>
        <taxon>Chaetocerotales</taxon>
        <taxon>Chaetocerotaceae</taxon>
        <taxon>Chaetoceros</taxon>
    </lineage>
</organism>
<sequence>MSKEAFDLSYQELCDAHNKLEQYTKRLEEYDILIQDEYKFQQTFQKLMSRCSRLGSWESAELTEQYLTLVLNSKLRVASRYNTTGEKKDMKISPSRQMFTLAMDAWASVERYQVTSRQKKLGRNVTLVPVMRSKEILDFMWEEYHQKKDINMKPDVIHYTTGLQSMANASSKKAVQMAQNLLKDAERRCGLTEFLQGSQDLSCLDPNLVPDRATYNTLLYCLSKYHKCRDDIQGRSHSAQYVMGLMKETMNKMQLIADKLNDDSWIPNTRSYNLLLMSCSHMPKGGGQEAEKILLEMIEKSTHLIDNSGKVILGNYDTIEDLEENVVLPNVKSFNNVINAWAHSESEEGAIRSIQILKHLIFESNDIDSDDTFKQPISKIIVPDTVTFNLVINAFSKSGLSNAGERAEEILNFMRDPSQENTKALSMGSSLKVPIDELNIFPDTITFNSTINAWSKDNSLRGASKAEKLLNQLIQDFENGGVHHPNSATFNAVINAWAVSGDSQCGSKAEKVFQKMKQFQTSHNIPNLEPTMACYNSLLAAYCSQCEHSGSIQSFESALEVLVRMEREGGFSPKTLHYNRIFSIPNKIHSQHEEKRFFILQKTKSILNEMCQLSTSRTTFAPDVFTFNHMIKACYGYEDEYRNREALFHLIDIYNMLCDSESCEPIDQIYINMLRTLQNILVENTKDRALLCEEIFRKCCENGLLTNAVLKIIASLLPPPSLRRLESCQLVPSSKPLVISNLPSEWSANRNVGLNQRRNRKRRK</sequence>
<dbReference type="Gene3D" id="1.25.40.10">
    <property type="entry name" value="Tetratricopeptide repeat domain"/>
    <property type="match status" value="3"/>
</dbReference>